<proteinExistence type="predicted"/>
<keyword evidence="3" id="KW-1185">Reference proteome</keyword>
<reference evidence="3" key="1">
    <citation type="submission" date="2014-03" db="EMBL/GenBank/DDBJ databases">
        <authorList>
            <person name="Aksoy S."/>
            <person name="Warren W."/>
            <person name="Wilson R.K."/>
        </authorList>
    </citation>
    <scope>NUCLEOTIDE SEQUENCE [LARGE SCALE GENOMIC DNA]</scope>
    <source>
        <strain evidence="3">IAEA</strain>
    </source>
</reference>
<dbReference type="VEuPathDB" id="VectorBase:GPAI041574"/>
<evidence type="ECO:0000313" key="2">
    <source>
        <dbReference type="EnsemblMetazoa" id="GPAI041574-PA"/>
    </source>
</evidence>
<name>A0A1B0ACV8_GLOPL</name>
<dbReference type="AlphaFoldDB" id="A0A1B0ACV8"/>
<organism evidence="2 3">
    <name type="scientific">Glossina pallidipes</name>
    <name type="common">Tsetse fly</name>
    <dbReference type="NCBI Taxonomy" id="7398"/>
    <lineage>
        <taxon>Eukaryota</taxon>
        <taxon>Metazoa</taxon>
        <taxon>Ecdysozoa</taxon>
        <taxon>Arthropoda</taxon>
        <taxon>Hexapoda</taxon>
        <taxon>Insecta</taxon>
        <taxon>Pterygota</taxon>
        <taxon>Neoptera</taxon>
        <taxon>Endopterygota</taxon>
        <taxon>Diptera</taxon>
        <taxon>Brachycera</taxon>
        <taxon>Muscomorpha</taxon>
        <taxon>Hippoboscoidea</taxon>
        <taxon>Glossinidae</taxon>
        <taxon>Glossina</taxon>
    </lineage>
</organism>
<reference evidence="2" key="2">
    <citation type="submission" date="2020-05" db="UniProtKB">
        <authorList>
            <consortium name="EnsemblMetazoa"/>
        </authorList>
    </citation>
    <scope>IDENTIFICATION</scope>
    <source>
        <strain evidence="2">IAEA</strain>
    </source>
</reference>
<protein>
    <submittedName>
        <fullName evidence="2">Uncharacterized protein</fullName>
    </submittedName>
</protein>
<accession>A0A1B0ACV8</accession>
<dbReference type="EnsemblMetazoa" id="GPAI041574-RA">
    <property type="protein sequence ID" value="GPAI041574-PA"/>
    <property type="gene ID" value="GPAI041574"/>
</dbReference>
<evidence type="ECO:0000256" key="1">
    <source>
        <dbReference type="SAM" id="MobiDB-lite"/>
    </source>
</evidence>
<evidence type="ECO:0000313" key="3">
    <source>
        <dbReference type="Proteomes" id="UP000092445"/>
    </source>
</evidence>
<dbReference type="Proteomes" id="UP000092445">
    <property type="component" value="Unassembled WGS sequence"/>
</dbReference>
<sequence length="83" mass="9059">MFSKITDQMPVPFIVRQPSNISTLAPSQPPNSRGAFTWRHKVYSVLVALKLLNSSSSSAKYSPSISAPSESEYSALEKRPSSS</sequence>
<feature type="compositionally biased region" description="Low complexity" evidence="1">
    <location>
        <begin position="55"/>
        <end position="69"/>
    </location>
</feature>
<feature type="region of interest" description="Disordered" evidence="1">
    <location>
        <begin position="55"/>
        <end position="83"/>
    </location>
</feature>